<dbReference type="Proteomes" id="UP000184128">
    <property type="component" value="Unassembled WGS sequence"/>
</dbReference>
<dbReference type="EMBL" id="FQUF01000029">
    <property type="protein sequence ID" value="SHF05922.1"/>
    <property type="molecule type" value="Genomic_DNA"/>
</dbReference>
<feature type="signal peptide" evidence="2">
    <location>
        <begin position="1"/>
        <end position="24"/>
    </location>
</feature>
<dbReference type="STRING" id="1121025.SAMN02745249_01713"/>
<dbReference type="RefSeq" id="WP_073298440.1">
    <property type="nucleotide sequence ID" value="NZ_FQUF01000029.1"/>
</dbReference>
<keyword evidence="2" id="KW-0732">Signal</keyword>
<dbReference type="PROSITE" id="PS51257">
    <property type="entry name" value="PROKAR_LIPOPROTEIN"/>
    <property type="match status" value="1"/>
</dbReference>
<accession>A0A1M4YK94</accession>
<evidence type="ECO:0000256" key="2">
    <source>
        <dbReference type="SAM" id="SignalP"/>
    </source>
</evidence>
<keyword evidence="1" id="KW-0472">Membrane</keyword>
<dbReference type="AlphaFoldDB" id="A0A1M4YK94"/>
<name>A0A1M4YK94_9LACT</name>
<reference evidence="4 5" key="1">
    <citation type="submission" date="2016-11" db="EMBL/GenBank/DDBJ databases">
        <authorList>
            <person name="Jaros S."/>
            <person name="Januszkiewicz K."/>
            <person name="Wedrychowicz H."/>
        </authorList>
    </citation>
    <scope>NUCLEOTIDE SEQUENCE [LARGE SCALE GENOMIC DNA]</scope>
    <source>
        <strain evidence="4 5">DSM 15692</strain>
    </source>
</reference>
<dbReference type="Pfam" id="PF14257">
    <property type="entry name" value="DUF4349"/>
    <property type="match status" value="1"/>
</dbReference>
<keyword evidence="5" id="KW-1185">Reference proteome</keyword>
<proteinExistence type="predicted"/>
<protein>
    <recommendedName>
        <fullName evidence="3">DUF4349 domain-containing protein</fullName>
    </recommendedName>
</protein>
<gene>
    <name evidence="4" type="ORF">SAMN02745249_01713</name>
</gene>
<keyword evidence="1" id="KW-1133">Transmembrane helix</keyword>
<feature type="domain" description="DUF4349" evidence="3">
    <location>
        <begin position="64"/>
        <end position="279"/>
    </location>
</feature>
<evidence type="ECO:0000256" key="1">
    <source>
        <dbReference type="SAM" id="Phobius"/>
    </source>
</evidence>
<feature type="chain" id="PRO_5038589301" description="DUF4349 domain-containing protein" evidence="2">
    <location>
        <begin position="25"/>
        <end position="288"/>
    </location>
</feature>
<evidence type="ECO:0000313" key="5">
    <source>
        <dbReference type="Proteomes" id="UP000184128"/>
    </source>
</evidence>
<sequence>MNNRQTLIFTLFLPFLFLITACSSQERTAPMDMNSENMTTEEFVSEDEASVEDAKNADLDLGDKIIRTASLTYETIAFDEAVNFVHKQMDEFQAQIEHSSQTTNTKYGQENGEFIQLTIRLPQDQLDAFIERLDNYESLYAQSQEIGRSDVTKAYRDNETRINVLKEEETALRDMLQEQGSLEEILQIRTRLSEVISEREIYEDENQNYEEQIDFSTIYLSIQQTDRASDRDVSGFWNRLVNAFGDSFYRFVHVMQQVLINLVYLFPYLVILVVVGILVYFVWRRIRR</sequence>
<dbReference type="OrthoDB" id="2162337at2"/>
<evidence type="ECO:0000313" key="4">
    <source>
        <dbReference type="EMBL" id="SHF05922.1"/>
    </source>
</evidence>
<keyword evidence="1" id="KW-0812">Transmembrane</keyword>
<evidence type="ECO:0000259" key="3">
    <source>
        <dbReference type="Pfam" id="PF14257"/>
    </source>
</evidence>
<organism evidence="4 5">
    <name type="scientific">Atopostipes suicloacalis DSM 15692</name>
    <dbReference type="NCBI Taxonomy" id="1121025"/>
    <lineage>
        <taxon>Bacteria</taxon>
        <taxon>Bacillati</taxon>
        <taxon>Bacillota</taxon>
        <taxon>Bacilli</taxon>
        <taxon>Lactobacillales</taxon>
        <taxon>Carnobacteriaceae</taxon>
        <taxon>Atopostipes</taxon>
    </lineage>
</organism>
<dbReference type="InterPro" id="IPR025645">
    <property type="entry name" value="DUF4349"/>
</dbReference>
<feature type="transmembrane region" description="Helical" evidence="1">
    <location>
        <begin position="262"/>
        <end position="283"/>
    </location>
</feature>